<evidence type="ECO:0000256" key="4">
    <source>
        <dbReference type="ARBA" id="ARBA00023157"/>
    </source>
</evidence>
<feature type="domain" description="Ig-like" evidence="9">
    <location>
        <begin position="719"/>
        <end position="812"/>
    </location>
</feature>
<dbReference type="SUPFAM" id="SSF49265">
    <property type="entry name" value="Fibronectin type III"/>
    <property type="match status" value="1"/>
</dbReference>
<feature type="compositionally biased region" description="Polar residues" evidence="7">
    <location>
        <begin position="1316"/>
        <end position="1325"/>
    </location>
</feature>
<dbReference type="Pfam" id="PF00041">
    <property type="entry name" value="fn3"/>
    <property type="match status" value="1"/>
</dbReference>
<keyword evidence="4" id="KW-1015">Disulfide bond</keyword>
<feature type="transmembrane region" description="Helical" evidence="8">
    <location>
        <begin position="1046"/>
        <end position="1071"/>
    </location>
</feature>
<comment type="caution">
    <text evidence="11">The sequence shown here is derived from an EMBL/GenBank/DDBJ whole genome shotgun (WGS) entry which is preliminary data.</text>
</comment>
<dbReference type="SMART" id="SM00409">
    <property type="entry name" value="IG"/>
    <property type="match status" value="9"/>
</dbReference>
<dbReference type="InterPro" id="IPR003598">
    <property type="entry name" value="Ig_sub2"/>
</dbReference>
<feature type="domain" description="Ig-like" evidence="9">
    <location>
        <begin position="526"/>
        <end position="622"/>
    </location>
</feature>
<dbReference type="PROSITE" id="PS50853">
    <property type="entry name" value="FN3"/>
    <property type="match status" value="1"/>
</dbReference>
<feature type="domain" description="Ig-like" evidence="9">
    <location>
        <begin position="6"/>
        <end position="86"/>
    </location>
</feature>
<feature type="domain" description="Ig-like" evidence="9">
    <location>
        <begin position="323"/>
        <end position="422"/>
    </location>
</feature>
<dbReference type="FunFam" id="2.60.40.10:FF:000107">
    <property type="entry name" value="Myosin, light chain kinase a"/>
    <property type="match status" value="1"/>
</dbReference>
<feature type="region of interest" description="Disordered" evidence="7">
    <location>
        <begin position="1174"/>
        <end position="1403"/>
    </location>
</feature>
<keyword evidence="2" id="KW-0677">Repeat</keyword>
<dbReference type="InterPro" id="IPR051275">
    <property type="entry name" value="Cell_adhesion_signaling"/>
</dbReference>
<dbReference type="SMART" id="SM00408">
    <property type="entry name" value="IGc2"/>
    <property type="match status" value="9"/>
</dbReference>
<dbReference type="InterPro" id="IPR007110">
    <property type="entry name" value="Ig-like_dom"/>
</dbReference>
<feature type="domain" description="Ig-like" evidence="9">
    <location>
        <begin position="813"/>
        <end position="905"/>
    </location>
</feature>
<organism evidence="11 12">
    <name type="scientific">Plakobranchus ocellatus</name>
    <dbReference type="NCBI Taxonomy" id="259542"/>
    <lineage>
        <taxon>Eukaryota</taxon>
        <taxon>Metazoa</taxon>
        <taxon>Spiralia</taxon>
        <taxon>Lophotrochozoa</taxon>
        <taxon>Mollusca</taxon>
        <taxon>Gastropoda</taxon>
        <taxon>Heterobranchia</taxon>
        <taxon>Euthyneura</taxon>
        <taxon>Panpulmonata</taxon>
        <taxon>Sacoglossa</taxon>
        <taxon>Placobranchoidea</taxon>
        <taxon>Plakobranchidae</taxon>
        <taxon>Plakobranchus</taxon>
    </lineage>
</organism>
<keyword evidence="5" id="KW-0325">Glycoprotein</keyword>
<evidence type="ECO:0000256" key="5">
    <source>
        <dbReference type="ARBA" id="ARBA00023180"/>
    </source>
</evidence>
<dbReference type="SUPFAM" id="SSF48726">
    <property type="entry name" value="Immunoglobulin"/>
    <property type="match status" value="9"/>
</dbReference>
<protein>
    <submittedName>
        <fullName evidence="11">Down syndrome cell adhesion molecule</fullName>
    </submittedName>
</protein>
<dbReference type="Pfam" id="PF13927">
    <property type="entry name" value="Ig_3"/>
    <property type="match status" value="5"/>
</dbReference>
<dbReference type="PROSITE" id="PS50835">
    <property type="entry name" value="IG_LIKE"/>
    <property type="match status" value="8"/>
</dbReference>
<dbReference type="Proteomes" id="UP000735302">
    <property type="component" value="Unassembled WGS sequence"/>
</dbReference>
<accession>A0AAV3YWQ4</accession>
<evidence type="ECO:0000256" key="8">
    <source>
        <dbReference type="SAM" id="Phobius"/>
    </source>
</evidence>
<name>A0AAV3YWQ4_9GAST</name>
<dbReference type="GO" id="GO:0050839">
    <property type="term" value="F:cell adhesion molecule binding"/>
    <property type="evidence" value="ECO:0007669"/>
    <property type="project" value="TreeGrafter"/>
</dbReference>
<feature type="region of interest" description="Disordered" evidence="7">
    <location>
        <begin position="1137"/>
        <end position="1162"/>
    </location>
</feature>
<dbReference type="GO" id="GO:0098609">
    <property type="term" value="P:cell-cell adhesion"/>
    <property type="evidence" value="ECO:0007669"/>
    <property type="project" value="TreeGrafter"/>
</dbReference>
<keyword evidence="8" id="KW-1133">Transmembrane helix</keyword>
<evidence type="ECO:0000313" key="11">
    <source>
        <dbReference type="EMBL" id="GFN86153.1"/>
    </source>
</evidence>
<proteinExistence type="predicted"/>
<keyword evidence="8" id="KW-0812">Transmembrane</keyword>
<dbReference type="GO" id="GO:0005911">
    <property type="term" value="C:cell-cell junction"/>
    <property type="evidence" value="ECO:0007669"/>
    <property type="project" value="TreeGrafter"/>
</dbReference>
<comment type="subcellular location">
    <subcellularLocation>
        <location evidence="1">Membrane</location>
        <topology evidence="1">Single-pass type I membrane protein</topology>
    </subcellularLocation>
</comment>
<dbReference type="SMART" id="SM00060">
    <property type="entry name" value="FN3"/>
    <property type="match status" value="1"/>
</dbReference>
<dbReference type="InterPro" id="IPR013098">
    <property type="entry name" value="Ig_I-set"/>
</dbReference>
<feature type="region of interest" description="Disordered" evidence="7">
    <location>
        <begin position="1081"/>
        <end position="1119"/>
    </location>
</feature>
<dbReference type="GO" id="GO:0005886">
    <property type="term" value="C:plasma membrane"/>
    <property type="evidence" value="ECO:0007669"/>
    <property type="project" value="TreeGrafter"/>
</dbReference>
<feature type="compositionally biased region" description="Polar residues" evidence="7">
    <location>
        <begin position="1081"/>
        <end position="1101"/>
    </location>
</feature>
<reference evidence="11 12" key="1">
    <citation type="journal article" date="2021" name="Elife">
        <title>Chloroplast acquisition without the gene transfer in kleptoplastic sea slugs, Plakobranchus ocellatus.</title>
        <authorList>
            <person name="Maeda T."/>
            <person name="Takahashi S."/>
            <person name="Yoshida T."/>
            <person name="Shimamura S."/>
            <person name="Takaki Y."/>
            <person name="Nagai Y."/>
            <person name="Toyoda A."/>
            <person name="Suzuki Y."/>
            <person name="Arimoto A."/>
            <person name="Ishii H."/>
            <person name="Satoh N."/>
            <person name="Nishiyama T."/>
            <person name="Hasebe M."/>
            <person name="Maruyama T."/>
            <person name="Minagawa J."/>
            <person name="Obokata J."/>
            <person name="Shigenobu S."/>
        </authorList>
    </citation>
    <scope>NUCLEOTIDE SEQUENCE [LARGE SCALE GENOMIC DNA]</scope>
</reference>
<dbReference type="InterPro" id="IPR036179">
    <property type="entry name" value="Ig-like_dom_sf"/>
</dbReference>
<dbReference type="InterPro" id="IPR003961">
    <property type="entry name" value="FN3_dom"/>
</dbReference>
<dbReference type="Pfam" id="PF07679">
    <property type="entry name" value="I-set"/>
    <property type="match status" value="1"/>
</dbReference>
<feature type="compositionally biased region" description="Low complexity" evidence="7">
    <location>
        <begin position="1366"/>
        <end position="1380"/>
    </location>
</feature>
<dbReference type="Gene3D" id="2.60.40.10">
    <property type="entry name" value="Immunoglobulins"/>
    <property type="match status" value="10"/>
</dbReference>
<evidence type="ECO:0000259" key="10">
    <source>
        <dbReference type="PROSITE" id="PS50853"/>
    </source>
</evidence>
<dbReference type="PANTHER" id="PTHR11640:SF136">
    <property type="entry name" value="NEPHRIN"/>
    <property type="match status" value="1"/>
</dbReference>
<dbReference type="Pfam" id="PF08205">
    <property type="entry name" value="C2-set_2"/>
    <property type="match status" value="2"/>
</dbReference>
<evidence type="ECO:0000256" key="6">
    <source>
        <dbReference type="ARBA" id="ARBA00023319"/>
    </source>
</evidence>
<evidence type="ECO:0000256" key="7">
    <source>
        <dbReference type="SAM" id="MobiDB-lite"/>
    </source>
</evidence>
<dbReference type="InterPro" id="IPR013783">
    <property type="entry name" value="Ig-like_fold"/>
</dbReference>
<evidence type="ECO:0000256" key="3">
    <source>
        <dbReference type="ARBA" id="ARBA00023136"/>
    </source>
</evidence>
<keyword evidence="3 8" id="KW-0472">Membrane</keyword>
<feature type="domain" description="Ig-like" evidence="9">
    <location>
        <begin position="110"/>
        <end position="212"/>
    </location>
</feature>
<feature type="non-terminal residue" evidence="11">
    <location>
        <position position="1"/>
    </location>
</feature>
<sequence>SVEAAQYFIERPRDEQVVQGSTTFIKCRIGARKGDVQWTKGGFSLGFNRTIPGFPRYSIKSDRDDQFDLMIVDVRLTDDDEYSCQVLPGGGDGPLLAKAYLHVLVPNEAPTILNYGNGSTVEVPYTQENLELVCEARNGKPAATIEWFLNGNMRLTSNITQVDGKEPGSKLFTATSTLTIPLSNYRQQNGNVYTCRAYNIALIGPKPSTTVDLSILYPPGPPQLEGYNGRVLRVGITLSLRCTSQGGNPTGKVIWYRNGRGIDWSSRTTENRDSSLSHSVNEYSFAVTADDDNAVYSCHVTSEAMLDLPPQTANYTLTVNYPPKTVTMSGVSEPVRVNREVTLTCTTSRSNPKARITWYADSSQVPSQQFTENFIQSPQGGHITVSTMTIRAGVDDHNKVFTCRAKNIEFNSLIVSDTLTLSVLYPPSRPEITGYQQGRKLRAGTRKELICRTIGGNPLADLKWYKGNTRLTENVTFDSVGSVARSVLLLDVRPSDNQAVYKCKASNQATATPLEVQVRLAVNFPPAAVSISMNPPQARVGQQVDLTCRSSSSNPQAEIVWSRNNRRMTGTDLGTEAAENGGRNRTSRLRFQATSRDHNAVYSCTATNMVLGVGATNAVTLNVLFKPEFDVGTLPTTVDMKKGERGRINLTAVANPPQVTYQLFKDGNRLTNLPSHLDFSQGVLNISTVEKSDKGSYMVRATNPQGTTSFNFSIVVKYPAAVLRVSGPQSIPEGEQAVFVCEADAYPVVLNMFTWFREGFDTSRFRTKQEGSISTMTIDRLRREDAGKFKCIVDNRVGAPNHDYAELVVEFSPVIDKSPELSRSAGPIGTDVTLRCNADGAPEVGITWTRKNTQVQSNGKYMVNTTQVGPQYKSKLKIKSVSKDDHGAYVCTATNTRGSDSFSISLAGTSKPYPPYNVYFVNATARSITVAWKAGFNGGLAQSFRVRYKPTDARGFVYVDVRPFGALSFKIKGLQMDTEYEITVMAFNDLGESAYHIPILTARTLGQNCGQQPCTWTQSNTQRRKDKEIAADVATSDLQGSDETPVIIILVVCIVGVFILTLNVGLILFFIRKRKKRLEGTSDTTSHTNTFELYGSNNKGDNNMYPPPPSDDTRSYGTYDKSMDDFSDDYIRDYDLDYPGSRPYSPSQKLGPAESPRLLGGGHKITTYIAEDKPGRISPWSEDPYKRAHPSHRKGSYENGVPNGDVYEFKSARGKGMNELSERPTNRPPSRSGKTPPPPPVRSSSRCGSLGLGVGPPSSKADMLGEEADDNDDRCRPSSRPPLPARNYQPQEILPSPMPSYSPPPAPRYGPMPGSTSVLSPNIVANPNYKGPLSSFTNGGPNYSTATTTANINPQNHYGQPPASRTSPYKSNNYTSSSNSIHRPPPSPHNTVPAGSEFRGHLV</sequence>
<keyword evidence="12" id="KW-1185">Reference proteome</keyword>
<dbReference type="CDD" id="cd00096">
    <property type="entry name" value="Ig"/>
    <property type="match status" value="1"/>
</dbReference>
<feature type="compositionally biased region" description="Low complexity" evidence="7">
    <location>
        <begin position="1242"/>
        <end position="1259"/>
    </location>
</feature>
<dbReference type="InterPro" id="IPR036116">
    <property type="entry name" value="FN3_sf"/>
</dbReference>
<feature type="domain" description="Ig-like" evidence="9">
    <location>
        <begin position="222"/>
        <end position="318"/>
    </location>
</feature>
<feature type="domain" description="Fibronectin type-III" evidence="10">
    <location>
        <begin position="914"/>
        <end position="1007"/>
    </location>
</feature>
<feature type="compositionally biased region" description="Polar residues" evidence="7">
    <location>
        <begin position="1334"/>
        <end position="1358"/>
    </location>
</feature>
<dbReference type="CDD" id="cd00063">
    <property type="entry name" value="FN3"/>
    <property type="match status" value="1"/>
</dbReference>
<dbReference type="InterPro" id="IPR003599">
    <property type="entry name" value="Ig_sub"/>
</dbReference>
<evidence type="ECO:0000313" key="12">
    <source>
        <dbReference type="Proteomes" id="UP000735302"/>
    </source>
</evidence>
<evidence type="ECO:0000256" key="2">
    <source>
        <dbReference type="ARBA" id="ARBA00022737"/>
    </source>
</evidence>
<evidence type="ECO:0000259" key="9">
    <source>
        <dbReference type="PROSITE" id="PS50835"/>
    </source>
</evidence>
<evidence type="ECO:0000256" key="1">
    <source>
        <dbReference type="ARBA" id="ARBA00004479"/>
    </source>
</evidence>
<gene>
    <name evidence="11" type="ORF">PoB_001265900</name>
</gene>
<dbReference type="EMBL" id="BLXT01001496">
    <property type="protein sequence ID" value="GFN86153.1"/>
    <property type="molecule type" value="Genomic_DNA"/>
</dbReference>
<feature type="compositionally biased region" description="Pro residues" evidence="7">
    <location>
        <begin position="1296"/>
        <end position="1310"/>
    </location>
</feature>
<dbReference type="PANTHER" id="PTHR11640">
    <property type="entry name" value="NEPHRIN"/>
    <property type="match status" value="1"/>
</dbReference>
<keyword evidence="6" id="KW-0393">Immunoglobulin domain</keyword>
<feature type="domain" description="Ig-like" evidence="9">
    <location>
        <begin position="430"/>
        <end position="519"/>
    </location>
</feature>
<dbReference type="InterPro" id="IPR013162">
    <property type="entry name" value="CD80_C2-set"/>
</dbReference>